<protein>
    <submittedName>
        <fullName evidence="2">Uncharacterized protein</fullName>
    </submittedName>
</protein>
<evidence type="ECO:0000313" key="3">
    <source>
        <dbReference type="Proteomes" id="UP000000763"/>
    </source>
</evidence>
<dbReference type="EMBL" id="AP003956">
    <property type="protein sequence ID" value="BAC21373.1"/>
    <property type="molecule type" value="Genomic_DNA"/>
</dbReference>
<organism evidence="2 3">
    <name type="scientific">Oryza sativa subsp. japonica</name>
    <name type="common">Rice</name>
    <dbReference type="NCBI Taxonomy" id="39947"/>
    <lineage>
        <taxon>Eukaryota</taxon>
        <taxon>Viridiplantae</taxon>
        <taxon>Streptophyta</taxon>
        <taxon>Embryophyta</taxon>
        <taxon>Tracheophyta</taxon>
        <taxon>Spermatophyta</taxon>
        <taxon>Magnoliopsida</taxon>
        <taxon>Liliopsida</taxon>
        <taxon>Poales</taxon>
        <taxon>Poaceae</taxon>
        <taxon>BOP clade</taxon>
        <taxon>Oryzoideae</taxon>
        <taxon>Oryzeae</taxon>
        <taxon>Oryzinae</taxon>
        <taxon>Oryza</taxon>
        <taxon>Oryza sativa</taxon>
    </lineage>
</organism>
<dbReference type="Proteomes" id="UP000000763">
    <property type="component" value="Chromosome 7"/>
</dbReference>
<reference evidence="3" key="2">
    <citation type="journal article" date="2008" name="Nucleic Acids Res.">
        <title>The rice annotation project database (RAP-DB): 2008 update.</title>
        <authorList>
            <consortium name="The rice annotation project (RAP)"/>
        </authorList>
    </citation>
    <scope>GENOME REANNOTATION</scope>
    <source>
        <strain evidence="3">cv. Nipponbare</strain>
    </source>
</reference>
<gene>
    <name evidence="2" type="primary">OJ1457_D07.111</name>
</gene>
<proteinExistence type="predicted"/>
<evidence type="ECO:0000313" key="2">
    <source>
        <dbReference type="EMBL" id="BAC21373.1"/>
    </source>
</evidence>
<feature type="region of interest" description="Disordered" evidence="1">
    <location>
        <begin position="141"/>
        <end position="167"/>
    </location>
</feature>
<reference evidence="3" key="1">
    <citation type="journal article" date="2005" name="Nature">
        <title>The map-based sequence of the rice genome.</title>
        <authorList>
            <consortium name="International rice genome sequencing project (IRGSP)"/>
            <person name="Matsumoto T."/>
            <person name="Wu J."/>
            <person name="Kanamori H."/>
            <person name="Katayose Y."/>
            <person name="Fujisawa M."/>
            <person name="Namiki N."/>
            <person name="Mizuno H."/>
            <person name="Yamamoto K."/>
            <person name="Antonio B.A."/>
            <person name="Baba T."/>
            <person name="Sakata K."/>
            <person name="Nagamura Y."/>
            <person name="Aoki H."/>
            <person name="Arikawa K."/>
            <person name="Arita K."/>
            <person name="Bito T."/>
            <person name="Chiden Y."/>
            <person name="Fujitsuka N."/>
            <person name="Fukunaka R."/>
            <person name="Hamada M."/>
            <person name="Harada C."/>
            <person name="Hayashi A."/>
            <person name="Hijishita S."/>
            <person name="Honda M."/>
            <person name="Hosokawa S."/>
            <person name="Ichikawa Y."/>
            <person name="Idonuma A."/>
            <person name="Iijima M."/>
            <person name="Ikeda M."/>
            <person name="Ikeno M."/>
            <person name="Ito K."/>
            <person name="Ito S."/>
            <person name="Ito T."/>
            <person name="Ito Y."/>
            <person name="Ito Y."/>
            <person name="Iwabuchi A."/>
            <person name="Kamiya K."/>
            <person name="Karasawa W."/>
            <person name="Kurita K."/>
            <person name="Katagiri S."/>
            <person name="Kikuta A."/>
            <person name="Kobayashi H."/>
            <person name="Kobayashi N."/>
            <person name="Machita K."/>
            <person name="Maehara T."/>
            <person name="Masukawa M."/>
            <person name="Mizubayashi T."/>
            <person name="Mukai Y."/>
            <person name="Nagasaki H."/>
            <person name="Nagata Y."/>
            <person name="Naito S."/>
            <person name="Nakashima M."/>
            <person name="Nakama Y."/>
            <person name="Nakamichi Y."/>
            <person name="Nakamura M."/>
            <person name="Meguro A."/>
            <person name="Negishi M."/>
            <person name="Ohta I."/>
            <person name="Ohta T."/>
            <person name="Okamoto M."/>
            <person name="Ono N."/>
            <person name="Saji S."/>
            <person name="Sakaguchi M."/>
            <person name="Sakai K."/>
            <person name="Shibata M."/>
            <person name="Shimokawa T."/>
            <person name="Song J."/>
            <person name="Takazaki Y."/>
            <person name="Terasawa K."/>
            <person name="Tsugane M."/>
            <person name="Tsuji K."/>
            <person name="Ueda S."/>
            <person name="Waki K."/>
            <person name="Yamagata H."/>
            <person name="Yamamoto M."/>
            <person name="Yamamoto S."/>
            <person name="Yamane H."/>
            <person name="Yoshiki S."/>
            <person name="Yoshihara R."/>
            <person name="Yukawa K."/>
            <person name="Zhong H."/>
            <person name="Yano M."/>
            <person name="Yuan Q."/>
            <person name="Ouyang S."/>
            <person name="Liu J."/>
            <person name="Jones K.M."/>
            <person name="Gansberger K."/>
            <person name="Moffat K."/>
            <person name="Hill J."/>
            <person name="Bera J."/>
            <person name="Fadrosh D."/>
            <person name="Jin S."/>
            <person name="Johri S."/>
            <person name="Kim M."/>
            <person name="Overton L."/>
            <person name="Reardon M."/>
            <person name="Tsitrin T."/>
            <person name="Vuong H."/>
            <person name="Weaver B."/>
            <person name="Ciecko A."/>
            <person name="Tallon L."/>
            <person name="Jackson J."/>
            <person name="Pai G."/>
            <person name="Aken S.V."/>
            <person name="Utterback T."/>
            <person name="Reidmuller S."/>
            <person name="Feldblyum T."/>
            <person name="Hsiao J."/>
            <person name="Zismann V."/>
            <person name="Iobst S."/>
            <person name="de Vazeille A.R."/>
            <person name="Buell C.R."/>
            <person name="Ying K."/>
            <person name="Li Y."/>
            <person name="Lu T."/>
            <person name="Huang Y."/>
            <person name="Zhao Q."/>
            <person name="Feng Q."/>
            <person name="Zhang L."/>
            <person name="Zhu J."/>
            <person name="Weng Q."/>
            <person name="Mu J."/>
            <person name="Lu Y."/>
            <person name="Fan D."/>
            <person name="Liu Y."/>
            <person name="Guan J."/>
            <person name="Zhang Y."/>
            <person name="Yu S."/>
            <person name="Liu X."/>
            <person name="Zhang Y."/>
            <person name="Hong G."/>
            <person name="Han B."/>
            <person name="Choisne N."/>
            <person name="Demange N."/>
            <person name="Orjeda G."/>
            <person name="Samain S."/>
            <person name="Cattolico L."/>
            <person name="Pelletier E."/>
            <person name="Couloux A."/>
            <person name="Segurens B."/>
            <person name="Wincker P."/>
            <person name="D'Hont A."/>
            <person name="Scarpelli C."/>
            <person name="Weissenbach J."/>
            <person name="Salanoubat M."/>
            <person name="Quetier F."/>
            <person name="Yu Y."/>
            <person name="Kim H.R."/>
            <person name="Rambo T."/>
            <person name="Currie J."/>
            <person name="Collura K."/>
            <person name="Luo M."/>
            <person name="Yang T."/>
            <person name="Ammiraju J.S.S."/>
            <person name="Engler F."/>
            <person name="Soderlund C."/>
            <person name="Wing R.A."/>
            <person name="Palmer L.E."/>
            <person name="de la Bastide M."/>
            <person name="Spiegel L."/>
            <person name="Nascimento L."/>
            <person name="Zutavern T."/>
            <person name="O'Shaughnessy A."/>
            <person name="Dike S."/>
            <person name="Dedhia N."/>
            <person name="Preston R."/>
            <person name="Balija V."/>
            <person name="McCombie W.R."/>
            <person name="Chow T."/>
            <person name="Chen H."/>
            <person name="Chung M."/>
            <person name="Chen C."/>
            <person name="Shaw J."/>
            <person name="Wu H."/>
            <person name="Hsiao K."/>
            <person name="Chao Y."/>
            <person name="Chu M."/>
            <person name="Cheng C."/>
            <person name="Hour A."/>
            <person name="Lee P."/>
            <person name="Lin S."/>
            <person name="Lin Y."/>
            <person name="Liou J."/>
            <person name="Liu S."/>
            <person name="Hsing Y."/>
            <person name="Raghuvanshi S."/>
            <person name="Mohanty A."/>
            <person name="Bharti A.K."/>
            <person name="Gaur A."/>
            <person name="Gupta V."/>
            <person name="Kumar D."/>
            <person name="Ravi V."/>
            <person name="Vij S."/>
            <person name="Kapur A."/>
            <person name="Khurana P."/>
            <person name="Khurana P."/>
            <person name="Khurana J.P."/>
            <person name="Tyagi A.K."/>
            <person name="Gaikwad K."/>
            <person name="Singh A."/>
            <person name="Dalal V."/>
            <person name="Srivastava S."/>
            <person name="Dixit A."/>
            <person name="Pal A.K."/>
            <person name="Ghazi I.A."/>
            <person name="Yadav M."/>
            <person name="Pandit A."/>
            <person name="Bhargava A."/>
            <person name="Sureshbabu K."/>
            <person name="Batra K."/>
            <person name="Sharma T.R."/>
            <person name="Mohapatra T."/>
            <person name="Singh N.K."/>
            <person name="Messing J."/>
            <person name="Nelson A.B."/>
            <person name="Fuks G."/>
            <person name="Kavchok S."/>
            <person name="Keizer G."/>
            <person name="Linton E."/>
            <person name="Llaca V."/>
            <person name="Song R."/>
            <person name="Tanyolac B."/>
            <person name="Young S."/>
            <person name="Ho-Il K."/>
            <person name="Hahn J.H."/>
            <person name="Sangsakoo G."/>
            <person name="Vanavichit A."/>
            <person name="de Mattos Luiz.A.T."/>
            <person name="Zimmer P.D."/>
            <person name="Malone G."/>
            <person name="Dellagostin O."/>
            <person name="de Oliveira A.C."/>
            <person name="Bevan M."/>
            <person name="Bancroft I."/>
            <person name="Minx P."/>
            <person name="Cordum H."/>
            <person name="Wilson R."/>
            <person name="Cheng Z."/>
            <person name="Jin W."/>
            <person name="Jiang J."/>
            <person name="Leong S.A."/>
            <person name="Iwama H."/>
            <person name="Gojobori T."/>
            <person name="Itoh T."/>
            <person name="Niimura Y."/>
            <person name="Fujii Y."/>
            <person name="Habara T."/>
            <person name="Sakai H."/>
            <person name="Sato Y."/>
            <person name="Wilson G."/>
            <person name="Kumar K."/>
            <person name="McCouch S."/>
            <person name="Juretic N."/>
            <person name="Hoen D."/>
            <person name="Wright S."/>
            <person name="Bruskiewich R."/>
            <person name="Bureau T."/>
            <person name="Miyao A."/>
            <person name="Hirochika H."/>
            <person name="Nishikawa T."/>
            <person name="Kadowaki K."/>
            <person name="Sugiura M."/>
            <person name="Burr B."/>
            <person name="Sasaki T."/>
        </authorList>
    </citation>
    <scope>NUCLEOTIDE SEQUENCE [LARGE SCALE GENOMIC DNA]</scope>
    <source>
        <strain evidence="3">cv. Nipponbare</strain>
    </source>
</reference>
<accession>Q8H4R2</accession>
<dbReference type="AlphaFoldDB" id="Q8H4R2"/>
<name>Q8H4R2_ORYSJ</name>
<sequence length="207" mass="22517">MAAAPTSAFRPARVLLLCGARAPHRPESENRFEGGWGGYLPPLVASGRKSQARGGNGACGRVDGSNVGIVVSQQFFPPASPCKVAHLPYKLMGSRGGSNVSAGGFESPCTHKIYGYPWSTPFNFFTMNDKLKVKPPAEARPRYLDTCDGPAPTPTRRIPLSGASASPSQMDQSWMYGIDSWSQEYRDGVAEFLRIVDNDRIIRMSEY</sequence>
<evidence type="ECO:0000256" key="1">
    <source>
        <dbReference type="SAM" id="MobiDB-lite"/>
    </source>
</evidence>